<feature type="domain" description="FAD/NAD(P)-binding" evidence="10">
    <location>
        <begin position="32"/>
        <end position="328"/>
    </location>
</feature>
<evidence type="ECO:0000256" key="5">
    <source>
        <dbReference type="ARBA" id="ARBA00023002"/>
    </source>
</evidence>
<keyword evidence="4 8" id="KW-0274">FAD</keyword>
<dbReference type="PANTHER" id="PTHR48105">
    <property type="entry name" value="THIOREDOXIN REDUCTASE 1-RELATED-RELATED"/>
    <property type="match status" value="1"/>
</dbReference>
<evidence type="ECO:0000256" key="6">
    <source>
        <dbReference type="ARBA" id="ARBA00023157"/>
    </source>
</evidence>
<gene>
    <name evidence="11" type="primary">trxB</name>
    <name evidence="11" type="ORF">FZC36_00940</name>
</gene>
<dbReference type="InterPro" id="IPR050097">
    <property type="entry name" value="Ferredoxin-NADP_redctase_2"/>
</dbReference>
<dbReference type="InterPro" id="IPR005982">
    <property type="entry name" value="Thioredox_Rdtase"/>
</dbReference>
<keyword evidence="9" id="KW-0521">NADP</keyword>
<evidence type="ECO:0000256" key="9">
    <source>
        <dbReference type="RuleBase" id="RU003881"/>
    </source>
</evidence>
<evidence type="ECO:0000313" key="12">
    <source>
        <dbReference type="Proteomes" id="UP000324924"/>
    </source>
</evidence>
<dbReference type="GO" id="GO:0004791">
    <property type="term" value="F:thioredoxin-disulfide reductase (NADPH) activity"/>
    <property type="evidence" value="ECO:0007669"/>
    <property type="project" value="UniProtKB-UniRule"/>
</dbReference>
<evidence type="ECO:0000259" key="10">
    <source>
        <dbReference type="Pfam" id="PF07992"/>
    </source>
</evidence>
<dbReference type="RefSeq" id="WP_148972124.1">
    <property type="nucleotide sequence ID" value="NZ_CP043314.1"/>
</dbReference>
<dbReference type="Pfam" id="PF07992">
    <property type="entry name" value="Pyr_redox_2"/>
    <property type="match status" value="1"/>
</dbReference>
<evidence type="ECO:0000256" key="2">
    <source>
        <dbReference type="ARBA" id="ARBA00018719"/>
    </source>
</evidence>
<dbReference type="PRINTS" id="PR00469">
    <property type="entry name" value="PNDRDTASEII"/>
</dbReference>
<proteinExistence type="inferred from homology"/>
<dbReference type="InterPro" id="IPR023753">
    <property type="entry name" value="FAD/NAD-binding_dom"/>
</dbReference>
<evidence type="ECO:0000256" key="1">
    <source>
        <dbReference type="ARBA" id="ARBA00009333"/>
    </source>
</evidence>
<dbReference type="Gene3D" id="3.50.50.60">
    <property type="entry name" value="FAD/NAD(P)-binding domain"/>
    <property type="match status" value="2"/>
</dbReference>
<evidence type="ECO:0000256" key="4">
    <source>
        <dbReference type="ARBA" id="ARBA00022827"/>
    </source>
</evidence>
<evidence type="ECO:0000256" key="3">
    <source>
        <dbReference type="ARBA" id="ARBA00022630"/>
    </source>
</evidence>
<dbReference type="NCBIfam" id="TIGR01292">
    <property type="entry name" value="TRX_reduct"/>
    <property type="match status" value="1"/>
</dbReference>
<comment type="cofactor">
    <cofactor evidence="9">
        <name>FAD</name>
        <dbReference type="ChEBI" id="CHEBI:57692"/>
    </cofactor>
    <text evidence="9">Binds 1 FAD per subunit.</text>
</comment>
<dbReference type="AlphaFoldDB" id="A0A5C0UH51"/>
<dbReference type="EMBL" id="CP043314">
    <property type="protein sequence ID" value="QEK39001.1"/>
    <property type="molecule type" value="Genomic_DNA"/>
</dbReference>
<dbReference type="EC" id="1.8.1.9" evidence="8"/>
<evidence type="ECO:0000313" key="11">
    <source>
        <dbReference type="EMBL" id="QEK39001.1"/>
    </source>
</evidence>
<dbReference type="KEGG" id="nabu:FZC36_00940"/>
<protein>
    <recommendedName>
        <fullName evidence="2 8">Thioredoxin reductase</fullName>
        <ecNumber evidence="8">1.8.1.9</ecNumber>
    </recommendedName>
</protein>
<name>A0A5C0UH51_9PROT</name>
<organism evidence="11 12">
    <name type="scientific">Candidatus Nesciobacter abundans</name>
    <dbReference type="NCBI Taxonomy" id="2601668"/>
    <lineage>
        <taxon>Bacteria</taxon>
        <taxon>Pseudomonadati</taxon>
        <taxon>Pseudomonadota</taxon>
        <taxon>Alphaproteobacteria</taxon>
        <taxon>Holosporales</taxon>
        <taxon>Holosporaceae</taxon>
        <taxon>Candidatus Nesciobacter</taxon>
    </lineage>
</organism>
<evidence type="ECO:0000256" key="8">
    <source>
        <dbReference type="RuleBase" id="RU003880"/>
    </source>
</evidence>
<keyword evidence="5 8" id="KW-0560">Oxidoreductase</keyword>
<dbReference type="GO" id="GO:0019430">
    <property type="term" value="P:removal of superoxide radicals"/>
    <property type="evidence" value="ECO:0007669"/>
    <property type="project" value="UniProtKB-UniRule"/>
</dbReference>
<dbReference type="PRINTS" id="PR00368">
    <property type="entry name" value="FADPNR"/>
</dbReference>
<reference evidence="11 12" key="1">
    <citation type="submission" date="2019-08" db="EMBL/GenBank/DDBJ databases">
        <title>Highly reduced genomes of protist endosymbionts show evolutionary convergence.</title>
        <authorList>
            <person name="George E."/>
            <person name="Husnik F."/>
            <person name="Tashyreva D."/>
            <person name="Prokopchuk G."/>
            <person name="Horak A."/>
            <person name="Kwong W.K."/>
            <person name="Lukes J."/>
            <person name="Keeling P.J."/>
        </authorList>
    </citation>
    <scope>NUCLEOTIDE SEQUENCE [LARGE SCALE GENOMIC DNA]</scope>
    <source>
        <strain evidence="11">1604HC</strain>
    </source>
</reference>
<dbReference type="SUPFAM" id="SSF51905">
    <property type="entry name" value="FAD/NAD(P)-binding domain"/>
    <property type="match status" value="1"/>
</dbReference>
<comment type="subunit">
    <text evidence="8">Homodimer.</text>
</comment>
<comment type="catalytic activity">
    <reaction evidence="8">
        <text>[thioredoxin]-dithiol + NADP(+) = [thioredoxin]-disulfide + NADPH + H(+)</text>
        <dbReference type="Rhea" id="RHEA:20345"/>
        <dbReference type="Rhea" id="RHEA-COMP:10698"/>
        <dbReference type="Rhea" id="RHEA-COMP:10700"/>
        <dbReference type="ChEBI" id="CHEBI:15378"/>
        <dbReference type="ChEBI" id="CHEBI:29950"/>
        <dbReference type="ChEBI" id="CHEBI:50058"/>
        <dbReference type="ChEBI" id="CHEBI:57783"/>
        <dbReference type="ChEBI" id="CHEBI:58349"/>
        <dbReference type="EC" id="1.8.1.9"/>
    </reaction>
</comment>
<accession>A0A5C0UH51</accession>
<dbReference type="Proteomes" id="UP000324924">
    <property type="component" value="Chromosome"/>
</dbReference>
<dbReference type="PROSITE" id="PS00573">
    <property type="entry name" value="PYRIDINE_REDOX_2"/>
    <property type="match status" value="1"/>
</dbReference>
<evidence type="ECO:0000256" key="7">
    <source>
        <dbReference type="ARBA" id="ARBA00023284"/>
    </source>
</evidence>
<dbReference type="InterPro" id="IPR036188">
    <property type="entry name" value="FAD/NAD-bd_sf"/>
</dbReference>
<sequence>MSINHKDVNSKANTNSEYSINSDILKSKEVSDVAIIGSGPAGLSAAIYAVRAGLSVTVFMGDDPKGQLMTTTDIENYPGFIGSAPDLMHAMEKQAVSLGCVMENKTVSNVFFDKKTNQKKIISGKHEYNFKSCILATGAKAKYLGLQSEYEYLGYGVSTCATCDGFFFKDLEIAVVGGGNTAIEEAIYLSKIAKKVHLIHRRQEFRAEKIMQERMLSMKNIYLHLDCILEEVLGNSEEIKSSGSGIKAVSGARIKNVKTGSTEDLNLQGVFIAIGHSPQSSIVSDLLDLDTEGYVITDGVKTKIPGFFVAGDVMDKVYRQAVTASGQGCMAAMETIKYFQEHVP</sequence>
<keyword evidence="3 8" id="KW-0285">Flavoprotein</keyword>
<comment type="similarity">
    <text evidence="1 8">Belongs to the class-II pyridine nucleotide-disulfide oxidoreductase family.</text>
</comment>
<dbReference type="GO" id="GO:0005737">
    <property type="term" value="C:cytoplasm"/>
    <property type="evidence" value="ECO:0007669"/>
    <property type="project" value="InterPro"/>
</dbReference>
<dbReference type="InterPro" id="IPR008255">
    <property type="entry name" value="Pyr_nucl-diS_OxRdtase_2_AS"/>
</dbReference>
<keyword evidence="7 8" id="KW-0676">Redox-active center</keyword>
<dbReference type="OrthoDB" id="9806179at2"/>
<keyword evidence="6" id="KW-1015">Disulfide bond</keyword>
<keyword evidence="12" id="KW-1185">Reference proteome</keyword>